<name>A0ABQ0C6A7_9PROT</name>
<organism evidence="3 4">
    <name type="scientific">Candidatus Magnetaquiglobus chichijimensis</name>
    <dbReference type="NCBI Taxonomy" id="3141448"/>
    <lineage>
        <taxon>Bacteria</taxon>
        <taxon>Pseudomonadati</taxon>
        <taxon>Pseudomonadota</taxon>
        <taxon>Magnetococcia</taxon>
        <taxon>Magnetococcales</taxon>
        <taxon>Candidatus Magnetaquicoccaceae</taxon>
        <taxon>Candidatus Magnetaquiglobus</taxon>
    </lineage>
</organism>
<feature type="domain" description="Rad50/SbcC-type AAA" evidence="2">
    <location>
        <begin position="6"/>
        <end position="208"/>
    </location>
</feature>
<reference evidence="3 4" key="1">
    <citation type="submission" date="2024-05" db="EMBL/GenBank/DDBJ databases">
        <authorList>
            <consortium name="Candidatus Magnetaquicoccaceae bacterium FCR-1 genome sequencing consortium"/>
            <person name="Shimoshige H."/>
            <person name="Shimamura S."/>
            <person name="Taoka A."/>
            <person name="Kobayashi H."/>
            <person name="Maekawa T."/>
        </authorList>
    </citation>
    <scope>NUCLEOTIDE SEQUENCE [LARGE SCALE GENOMIC DNA]</scope>
    <source>
        <strain evidence="3 4">FCR-1</strain>
    </source>
</reference>
<dbReference type="Proteomes" id="UP001628193">
    <property type="component" value="Unassembled WGS sequence"/>
</dbReference>
<evidence type="ECO:0000313" key="3">
    <source>
        <dbReference type="EMBL" id="GAB0056418.1"/>
    </source>
</evidence>
<dbReference type="Gene3D" id="3.40.50.300">
    <property type="entry name" value="P-loop containing nucleotide triphosphate hydrolases"/>
    <property type="match status" value="2"/>
</dbReference>
<dbReference type="PANTHER" id="PTHR32114:SF2">
    <property type="entry name" value="ABC TRANSPORTER ABCH.3"/>
    <property type="match status" value="1"/>
</dbReference>
<dbReference type="Pfam" id="PF13558">
    <property type="entry name" value="SbcC_Walker_B"/>
    <property type="match status" value="1"/>
</dbReference>
<evidence type="ECO:0000256" key="1">
    <source>
        <dbReference type="SAM" id="Coils"/>
    </source>
</evidence>
<dbReference type="InterPro" id="IPR027417">
    <property type="entry name" value="P-loop_NTPase"/>
</dbReference>
<sequence length="1224" mass="137932">MRILEIRLKNLNSLTDAWRIDLTHPAFTQDGLFVVTGPTGAGKSTLFDAICLALYGATPRLGRITDSDNEILSRRRGECFAEVTFAARGGVYRCHWRQRRARGKPDGALQPPAHELVEADTGKILAEKRTTVPKRVEELTGLDFDRFTRAMLLAQGRFAAFLQAEQSDRAEILEQITGTAIYSDISRRVHERRAEERRERERLAREVEALPMLSEEEEAGLALERAVGLLAEEALGNRLTEIDRAIGWRAGLVALEGSLSELAQRHADREEAWRQFAPDLARLHAAERALNLAPAHARLELLRAAQTHEQTALQELRLELPIMQTTLAEAEAGRARALSRLEARRTAQKEALPRLHEVRSLDIRLTEQAGPIRALDDELARLATDQARENAALRQSQTALEQVERDAATLRAESDANRADGNLVEHLSGILTRIELWEGRQHQHRTWLKACEEARERLEIASAATNQADAALGEARAHLEALAARQNERQIHRDDLLEGRAIPLWREEQIRCREHLFHLETLVTTLRNLETSRADHQTQLERRASMQRNKPLLATRLVDQQTRLRDLEAERDRLEAERLARQAMLSFVEARKQLIAGHPCPLCGATEHPFTHAPHPEGGPTHDSSTLRATLRTLQGEILESQRALLREESALEELETRLAIDARGLEDLESDVRRLAGMLEWDPSAPLSAHDGRRLLEETRNRLKRLNARLEALDTLEGVLHGLRAELETARERVAGREREQWRASTDHTGARESLERCQAELAALAATVGAAREELARTLAGLGIVVPDDRDPVALRRALSDRKAAWLGCVARREANETQRLELIGARERHVLEIERSRLAILERERRRQDLQTTLEGLRVTRRELLGERNPDEEARSLAASVEEAEADLRAHDGTLEQARSQLTERLQRQAALVESLGERATTLAGEEAAFLAELERLGFADEGEFRRASASEAERAAWRERFETLQRLQAEIESLTAEKRRRLEVERALRVTDLSALQLQTARQRQEERRRLIRGALGGLERIWLENAAKKEELERRRQALTRQEGLSRRWELLHGLIGSEDGKRYRDFVQGLTLERVLTSANRQLRGMSDRYALIQDLEQPLAMRIQDLYQAGEIRSARNLSGGESFLVSLALALGLSSLSSQNARVDSLFLDEGFGTLDEESLGIALETLAGLRREGKVIGVISHVPALQERIRARIRVVPRAGGRSVIEGPGCTRLEG</sequence>
<comment type="caution">
    <text evidence="3">The sequence shown here is derived from an EMBL/GenBank/DDBJ whole genome shotgun (WGS) entry which is preliminary data.</text>
</comment>
<keyword evidence="1" id="KW-0175">Coiled coil</keyword>
<gene>
    <name evidence="3" type="ORF">SIID45300_00725</name>
</gene>
<dbReference type="PANTHER" id="PTHR32114">
    <property type="entry name" value="ABC TRANSPORTER ABCH.3"/>
    <property type="match status" value="1"/>
</dbReference>
<protein>
    <recommendedName>
        <fullName evidence="2">Rad50/SbcC-type AAA domain-containing protein</fullName>
    </recommendedName>
</protein>
<feature type="coiled-coil region" evidence="1">
    <location>
        <begin position="638"/>
        <end position="776"/>
    </location>
</feature>
<dbReference type="Pfam" id="PF13476">
    <property type="entry name" value="AAA_23"/>
    <property type="match status" value="1"/>
</dbReference>
<accession>A0ABQ0C6A7</accession>
<dbReference type="RefSeq" id="WP_420904125.1">
    <property type="nucleotide sequence ID" value="NZ_BAAFGK010000002.1"/>
</dbReference>
<proteinExistence type="predicted"/>
<keyword evidence="4" id="KW-1185">Reference proteome</keyword>
<dbReference type="SUPFAM" id="SSF52540">
    <property type="entry name" value="P-loop containing nucleoside triphosphate hydrolases"/>
    <property type="match status" value="1"/>
</dbReference>
<feature type="coiled-coil region" evidence="1">
    <location>
        <begin position="557"/>
        <end position="584"/>
    </location>
</feature>
<dbReference type="EMBL" id="BAAFGK010000002">
    <property type="protein sequence ID" value="GAB0056418.1"/>
    <property type="molecule type" value="Genomic_DNA"/>
</dbReference>
<evidence type="ECO:0000259" key="2">
    <source>
        <dbReference type="Pfam" id="PF13476"/>
    </source>
</evidence>
<evidence type="ECO:0000313" key="4">
    <source>
        <dbReference type="Proteomes" id="UP001628193"/>
    </source>
</evidence>
<feature type="coiled-coil region" evidence="1">
    <location>
        <begin position="393"/>
        <end position="420"/>
    </location>
</feature>
<reference evidence="3 4" key="2">
    <citation type="submission" date="2024-09" db="EMBL/GenBank/DDBJ databases">
        <title>Draft genome sequence of Candidatus Magnetaquicoccaceae bacterium FCR-1.</title>
        <authorList>
            <person name="Shimoshige H."/>
            <person name="Shimamura S."/>
            <person name="Taoka A."/>
            <person name="Kobayashi H."/>
            <person name="Maekawa T."/>
        </authorList>
    </citation>
    <scope>NUCLEOTIDE SEQUENCE [LARGE SCALE GENOMIC DNA]</scope>
    <source>
        <strain evidence="3 4">FCR-1</strain>
    </source>
</reference>
<dbReference type="InterPro" id="IPR038729">
    <property type="entry name" value="Rad50/SbcC_AAA"/>
</dbReference>